<dbReference type="EMBL" id="JAFCLK010000003">
    <property type="protein sequence ID" value="MBR1135015.1"/>
    <property type="molecule type" value="Genomic_DNA"/>
</dbReference>
<dbReference type="SUPFAM" id="SSF50952">
    <property type="entry name" value="Soluble quinoprotein glucose dehydrogenase"/>
    <property type="match status" value="1"/>
</dbReference>
<keyword evidence="3" id="KW-1185">Reference proteome</keyword>
<evidence type="ECO:0000313" key="2">
    <source>
        <dbReference type="EMBL" id="MBR1135015.1"/>
    </source>
</evidence>
<protein>
    <submittedName>
        <fullName evidence="2">Sorbosone dehydrogenase family protein</fullName>
    </submittedName>
</protein>
<feature type="domain" description="Pyrroloquinoline quinone-dependent pyranose dehydrogenase beta-propeller" evidence="1">
    <location>
        <begin position="138"/>
        <end position="431"/>
    </location>
</feature>
<dbReference type="InterPro" id="IPR011042">
    <property type="entry name" value="6-blade_b-propeller_TolB-like"/>
</dbReference>
<dbReference type="Gene3D" id="2.120.10.30">
    <property type="entry name" value="TolB, C-terminal domain"/>
    <property type="match status" value="1"/>
</dbReference>
<evidence type="ECO:0000259" key="1">
    <source>
        <dbReference type="Pfam" id="PF22807"/>
    </source>
</evidence>
<reference evidence="3" key="1">
    <citation type="journal article" date="2021" name="ISME J.">
        <title>Evolutionary origin and ecological implication of a unique nif island in free-living Bradyrhizobium lineages.</title>
        <authorList>
            <person name="Tao J."/>
        </authorList>
    </citation>
    <scope>NUCLEOTIDE SEQUENCE [LARGE SCALE GENOMIC DNA]</scope>
    <source>
        <strain evidence="3">SZCCT0094</strain>
    </source>
</reference>
<accession>A0ABS5G106</accession>
<dbReference type="Proteomes" id="UP001314635">
    <property type="component" value="Unassembled WGS sequence"/>
</dbReference>
<dbReference type="PANTHER" id="PTHR19328">
    <property type="entry name" value="HEDGEHOG-INTERACTING PROTEIN"/>
    <property type="match status" value="1"/>
</dbReference>
<proteinExistence type="predicted"/>
<dbReference type="InterPro" id="IPR011041">
    <property type="entry name" value="Quinoprot_gluc/sorb_DH_b-prop"/>
</dbReference>
<evidence type="ECO:0000313" key="3">
    <source>
        <dbReference type="Proteomes" id="UP001314635"/>
    </source>
</evidence>
<dbReference type="InterPro" id="IPR054539">
    <property type="entry name" value="Beta-prop_PDH"/>
</dbReference>
<organism evidence="2 3">
    <name type="scientific">Bradyrhizobium denitrificans</name>
    <dbReference type="NCBI Taxonomy" id="2734912"/>
    <lineage>
        <taxon>Bacteria</taxon>
        <taxon>Pseudomonadati</taxon>
        <taxon>Pseudomonadota</taxon>
        <taxon>Alphaproteobacteria</taxon>
        <taxon>Hyphomicrobiales</taxon>
        <taxon>Nitrobacteraceae</taxon>
        <taxon>Bradyrhizobium</taxon>
    </lineage>
</organism>
<dbReference type="Pfam" id="PF22807">
    <property type="entry name" value="TrAA12"/>
    <property type="match status" value="1"/>
</dbReference>
<comment type="caution">
    <text evidence="2">The sequence shown here is derived from an EMBL/GenBank/DDBJ whole genome shotgun (WGS) entry which is preliminary data.</text>
</comment>
<name>A0ABS5G106_9BRAD</name>
<dbReference type="RefSeq" id="WP_172243454.1">
    <property type="nucleotide sequence ID" value="NZ_JABFDP010000051.1"/>
</dbReference>
<dbReference type="PANTHER" id="PTHR19328:SF55">
    <property type="entry name" value="BLR6566 PROTEIN"/>
    <property type="match status" value="1"/>
</dbReference>
<gene>
    <name evidence="2" type="ORF">JQ619_04485</name>
</gene>
<sequence>MTTLSSIVARGVALVGNAALQWRKLQGETPQPAWGTQPQIPVAKPQGLLPTLKMPTARGWRDGERPVAAPGLKVNAFATGLDHPRWIYVMPDKSVLIAEATQIPSPVRNMFGYAMQATMRRAAALGVSANRITRLVDADGDGTAERRNAFMENLSQPFGMALVGDTFYVGNTDGIVAFPYAAGAERITAQGKRLTTFKPGGHWTRSLLVSPDGAKLYAGVGSLSNIAEQGFEVEKGRACIYELDIASGQSRIFAGGLRNAVGLAFEPTTRVLWTVVNERDGLGDETPPDYLTSVREGGFYGWPYCYWGKTVDDRVPQDPALVATALTPDYALGGHTASLGLCWLPAGTLPGFPDGMVIGQHGSWNRSKLSGYKVVFIPFENGKPSGPARDILSGFLAPDESFSYGRPVGVTLGPDGSLLVADDVGNCIWRVTGA</sequence>